<dbReference type="PROSITE" id="PS51352">
    <property type="entry name" value="THIOREDOXIN_2"/>
    <property type="match status" value="1"/>
</dbReference>
<evidence type="ECO:0000256" key="2">
    <source>
        <dbReference type="ARBA" id="ARBA00022862"/>
    </source>
</evidence>
<dbReference type="CDD" id="cd03014">
    <property type="entry name" value="PRX_Atyp2cys"/>
    <property type="match status" value="1"/>
</dbReference>
<keyword evidence="5" id="KW-0676">Redox-active center</keyword>
<dbReference type="Gene3D" id="3.40.30.10">
    <property type="entry name" value="Glutaredoxin"/>
    <property type="match status" value="1"/>
</dbReference>
<evidence type="ECO:0000256" key="3">
    <source>
        <dbReference type="ARBA" id="ARBA00023002"/>
    </source>
</evidence>
<accession>D6YTY9</accession>
<dbReference type="KEGG" id="wch:wcw_0225"/>
<gene>
    <name evidence="7" type="primary">tpx</name>
    <name evidence="7" type="ordered locus">wcw_0225</name>
</gene>
<keyword evidence="1 7" id="KW-0575">Peroxidase</keyword>
<dbReference type="EMBL" id="CP001928">
    <property type="protein sequence ID" value="ADI37600.1"/>
    <property type="molecule type" value="Genomic_DNA"/>
</dbReference>
<dbReference type="STRING" id="716544.wcw_0225"/>
<dbReference type="Pfam" id="PF08534">
    <property type="entry name" value="Redoxin"/>
    <property type="match status" value="1"/>
</dbReference>
<keyword evidence="2" id="KW-0049">Antioxidant</keyword>
<dbReference type="NCBIfam" id="NF001808">
    <property type="entry name" value="PRK00522.1"/>
    <property type="match status" value="1"/>
</dbReference>
<dbReference type="InterPro" id="IPR002065">
    <property type="entry name" value="TPX"/>
</dbReference>
<dbReference type="PANTHER" id="PTHR43110">
    <property type="entry name" value="THIOL PEROXIDASE"/>
    <property type="match status" value="1"/>
</dbReference>
<dbReference type="GO" id="GO:0008379">
    <property type="term" value="F:thioredoxin peroxidase activity"/>
    <property type="evidence" value="ECO:0007669"/>
    <property type="project" value="InterPro"/>
</dbReference>
<dbReference type="PANTHER" id="PTHR43110:SF1">
    <property type="entry name" value="THIOL PEROXIDASE"/>
    <property type="match status" value="1"/>
</dbReference>
<evidence type="ECO:0000256" key="1">
    <source>
        <dbReference type="ARBA" id="ARBA00022559"/>
    </source>
</evidence>
<dbReference type="AlphaFoldDB" id="D6YTY9"/>
<dbReference type="eggNOG" id="COG2077">
    <property type="taxonomic scope" value="Bacteria"/>
</dbReference>
<keyword evidence="4" id="KW-1015">Disulfide bond</keyword>
<dbReference type="InterPro" id="IPR018219">
    <property type="entry name" value="Tpx_CS"/>
</dbReference>
<evidence type="ECO:0000313" key="7">
    <source>
        <dbReference type="EMBL" id="ADI37600.1"/>
    </source>
</evidence>
<dbReference type="RefSeq" id="WP_013181328.1">
    <property type="nucleotide sequence ID" value="NC_014225.1"/>
</dbReference>
<evidence type="ECO:0000256" key="4">
    <source>
        <dbReference type="ARBA" id="ARBA00023157"/>
    </source>
</evidence>
<dbReference type="InterPro" id="IPR036249">
    <property type="entry name" value="Thioredoxin-like_sf"/>
</dbReference>
<dbReference type="PROSITE" id="PS01265">
    <property type="entry name" value="TPX"/>
    <property type="match status" value="1"/>
</dbReference>
<name>D6YTY9_WADCW</name>
<dbReference type="HOGENOM" id="CLU_042529_12_2_0"/>
<protein>
    <submittedName>
        <fullName evidence="7">Putative thiol peroxidase</fullName>
        <ecNumber evidence="7">1.11.1.-</ecNumber>
    </submittedName>
</protein>
<evidence type="ECO:0000256" key="5">
    <source>
        <dbReference type="ARBA" id="ARBA00023284"/>
    </source>
</evidence>
<evidence type="ECO:0000259" key="6">
    <source>
        <dbReference type="PROSITE" id="PS51352"/>
    </source>
</evidence>
<keyword evidence="3 7" id="KW-0560">Oxidoreductase</keyword>
<dbReference type="Proteomes" id="UP000001505">
    <property type="component" value="Chromosome"/>
</dbReference>
<dbReference type="InterPro" id="IPR013740">
    <property type="entry name" value="Redoxin"/>
</dbReference>
<reference evidence="7 8" key="1">
    <citation type="journal article" date="2010" name="PLoS ONE">
        <title>The Waddlia genome: a window into chlamydial biology.</title>
        <authorList>
            <person name="Bertelli C."/>
            <person name="Collyn F."/>
            <person name="Croxatto A."/>
            <person name="Ruckert C."/>
            <person name="Polkinghorne A."/>
            <person name="Kebbi-Beghdadi C."/>
            <person name="Goesmann A."/>
            <person name="Vaughan L."/>
            <person name="Greub G."/>
        </authorList>
    </citation>
    <scope>NUCLEOTIDE SEQUENCE [LARGE SCALE GENOMIC DNA]</scope>
    <source>
        <strain evidence="8">ATCC VR-1470 / WSU 86-1044</strain>
    </source>
</reference>
<evidence type="ECO:0000313" key="8">
    <source>
        <dbReference type="Proteomes" id="UP000001505"/>
    </source>
</evidence>
<dbReference type="OrthoDB" id="9781543at2"/>
<dbReference type="InterPro" id="IPR013766">
    <property type="entry name" value="Thioredoxin_domain"/>
</dbReference>
<dbReference type="SUPFAM" id="SSF52833">
    <property type="entry name" value="Thioredoxin-like"/>
    <property type="match status" value="1"/>
</dbReference>
<proteinExistence type="predicted"/>
<dbReference type="InterPro" id="IPR050455">
    <property type="entry name" value="Tpx_Peroxidase_subfamily"/>
</dbReference>
<dbReference type="EC" id="1.11.1.-" evidence="7"/>
<organism evidence="7 8">
    <name type="scientific">Waddlia chondrophila (strain ATCC VR-1470 / WSU 86-1044)</name>
    <dbReference type="NCBI Taxonomy" id="716544"/>
    <lineage>
        <taxon>Bacteria</taxon>
        <taxon>Pseudomonadati</taxon>
        <taxon>Chlamydiota</taxon>
        <taxon>Chlamydiia</taxon>
        <taxon>Parachlamydiales</taxon>
        <taxon>Waddliaceae</taxon>
        <taxon>Waddlia</taxon>
    </lineage>
</organism>
<keyword evidence="8" id="KW-1185">Reference proteome</keyword>
<feature type="domain" description="Thioredoxin" evidence="6">
    <location>
        <begin position="22"/>
        <end position="168"/>
    </location>
</feature>
<sequence length="168" mass="18884">MIRDVHHVNLKAHPVRLEGMLPQIGKKIPSAILTKNDLHEVSLEQFSGKTLILSTAPSFDTPTCAITAKQLYEKLKSQKDLHLLHISCDLPFAQQRFCDEAKFHTSEFLSAFRSSFGKDWGIGISEGVLKGLLARALFVVDPQGILRYTQIVPEITQEPNYEELLNTL</sequence>